<keyword evidence="2" id="KW-1185">Reference proteome</keyword>
<proteinExistence type="predicted"/>
<name>A0A4U1CXD0_9SPHI</name>
<evidence type="ECO:0000313" key="2">
    <source>
        <dbReference type="Proteomes" id="UP000309488"/>
    </source>
</evidence>
<dbReference type="RefSeq" id="WP_136840904.1">
    <property type="nucleotide sequence ID" value="NZ_SWBR01000002.1"/>
</dbReference>
<sequence length="100" mass="11707">MQLAKFLSYLLTFTALKAFKEYYSVIDIRKFQTLARFLFLLFKIIYICTVMKPTTEQIAKMKAGFMKAVKEKQAFVKHFANGGKVEDFKPQENRTVVRPL</sequence>
<accession>A0A4U1CXD0</accession>
<evidence type="ECO:0000313" key="1">
    <source>
        <dbReference type="EMBL" id="TKC10758.1"/>
    </source>
</evidence>
<reference evidence="1 2" key="1">
    <citation type="submission" date="2019-04" db="EMBL/GenBank/DDBJ databases">
        <title>Pedobacter sp. RP-3-22 sp. nov., isolated from Arctic soil.</title>
        <authorList>
            <person name="Dahal R.H."/>
            <person name="Kim D.-U."/>
        </authorList>
    </citation>
    <scope>NUCLEOTIDE SEQUENCE [LARGE SCALE GENOMIC DNA]</scope>
    <source>
        <strain evidence="1 2">RP-3-22</strain>
    </source>
</reference>
<dbReference type="Proteomes" id="UP000309488">
    <property type="component" value="Unassembled WGS sequence"/>
</dbReference>
<gene>
    <name evidence="1" type="ORF">FA048_11340</name>
</gene>
<organism evidence="1 2">
    <name type="scientific">Pedobacter polaris</name>
    <dbReference type="NCBI Taxonomy" id="2571273"/>
    <lineage>
        <taxon>Bacteria</taxon>
        <taxon>Pseudomonadati</taxon>
        <taxon>Bacteroidota</taxon>
        <taxon>Sphingobacteriia</taxon>
        <taxon>Sphingobacteriales</taxon>
        <taxon>Sphingobacteriaceae</taxon>
        <taxon>Pedobacter</taxon>
    </lineage>
</organism>
<protein>
    <submittedName>
        <fullName evidence="1">Uncharacterized protein</fullName>
    </submittedName>
</protein>
<dbReference type="EMBL" id="SWBR01000002">
    <property type="protein sequence ID" value="TKC10758.1"/>
    <property type="molecule type" value="Genomic_DNA"/>
</dbReference>
<dbReference type="AlphaFoldDB" id="A0A4U1CXD0"/>
<comment type="caution">
    <text evidence="1">The sequence shown here is derived from an EMBL/GenBank/DDBJ whole genome shotgun (WGS) entry which is preliminary data.</text>
</comment>